<dbReference type="InterPro" id="IPR002659">
    <property type="entry name" value="Glyco_trans_31"/>
</dbReference>
<dbReference type="Proteomes" id="UP001634394">
    <property type="component" value="Unassembled WGS sequence"/>
</dbReference>
<dbReference type="GO" id="GO:0000139">
    <property type="term" value="C:Golgi membrane"/>
    <property type="evidence" value="ECO:0007669"/>
    <property type="project" value="UniProtKB-SubCell"/>
</dbReference>
<dbReference type="EMBL" id="JBJQND010000004">
    <property type="protein sequence ID" value="KAL3878786.1"/>
    <property type="molecule type" value="Genomic_DNA"/>
</dbReference>
<accession>A0ABD3WZI4</accession>
<dbReference type="Gene3D" id="3.90.550.50">
    <property type="match status" value="1"/>
</dbReference>
<keyword evidence="8 11" id="KW-0333">Golgi apparatus</keyword>
<dbReference type="AlphaFoldDB" id="A0ABD3WZI4"/>
<evidence type="ECO:0000256" key="2">
    <source>
        <dbReference type="ARBA" id="ARBA00008661"/>
    </source>
</evidence>
<keyword evidence="9" id="KW-0472">Membrane</keyword>
<gene>
    <name evidence="12" type="ORF">ACJMK2_031114</name>
</gene>
<evidence type="ECO:0000256" key="7">
    <source>
        <dbReference type="ARBA" id="ARBA00022989"/>
    </source>
</evidence>
<comment type="subcellular location">
    <subcellularLocation>
        <location evidence="1 11">Golgi apparatus membrane</location>
        <topology evidence="1 11">Single-pass type II membrane protein</topology>
    </subcellularLocation>
</comment>
<comment type="similarity">
    <text evidence="2 11">Belongs to the glycosyltransferase 31 family.</text>
</comment>
<evidence type="ECO:0000256" key="9">
    <source>
        <dbReference type="ARBA" id="ARBA00023136"/>
    </source>
</evidence>
<dbReference type="FunFam" id="3.90.550.50:FF:000001">
    <property type="entry name" value="Hexosyltransferase"/>
    <property type="match status" value="1"/>
</dbReference>
<organism evidence="12 13">
    <name type="scientific">Sinanodonta woodiana</name>
    <name type="common">Chinese pond mussel</name>
    <name type="synonym">Anodonta woodiana</name>
    <dbReference type="NCBI Taxonomy" id="1069815"/>
    <lineage>
        <taxon>Eukaryota</taxon>
        <taxon>Metazoa</taxon>
        <taxon>Spiralia</taxon>
        <taxon>Lophotrochozoa</taxon>
        <taxon>Mollusca</taxon>
        <taxon>Bivalvia</taxon>
        <taxon>Autobranchia</taxon>
        <taxon>Heteroconchia</taxon>
        <taxon>Palaeoheterodonta</taxon>
        <taxon>Unionida</taxon>
        <taxon>Unionoidea</taxon>
        <taxon>Unionidae</taxon>
        <taxon>Unioninae</taxon>
        <taxon>Sinanodonta</taxon>
    </lineage>
</organism>
<keyword evidence="5" id="KW-0812">Transmembrane</keyword>
<dbReference type="PANTHER" id="PTHR11214">
    <property type="entry name" value="BETA-1,3-N-ACETYLGLUCOSAMINYLTRANSFERASE"/>
    <property type="match status" value="1"/>
</dbReference>
<keyword evidence="4" id="KW-0808">Transferase</keyword>
<dbReference type="GO" id="GO:0016757">
    <property type="term" value="F:glycosyltransferase activity"/>
    <property type="evidence" value="ECO:0007669"/>
    <property type="project" value="UniProtKB-KW"/>
</dbReference>
<evidence type="ECO:0000256" key="8">
    <source>
        <dbReference type="ARBA" id="ARBA00023034"/>
    </source>
</evidence>
<evidence type="ECO:0000256" key="6">
    <source>
        <dbReference type="ARBA" id="ARBA00022968"/>
    </source>
</evidence>
<dbReference type="Pfam" id="PF01762">
    <property type="entry name" value="Galactosyl_T"/>
    <property type="match status" value="1"/>
</dbReference>
<evidence type="ECO:0000256" key="10">
    <source>
        <dbReference type="ARBA" id="ARBA00023180"/>
    </source>
</evidence>
<sequence>MARIPMTTVRFRQLCCVVLLTVIIFTTINTFQDVYQSLRVSPSHLNMQLIEKHAVYKFITKEEDGSVNVVFHVPKNAPIARFLRETSLEEISVLNPRSIETSTTLREELTTTQHKSTTKIADTVQEIITTYPLTASGSPYVLNNDKICEGVDNLTFIAMVHSATDHFYRRSVVRETWANKDLLRNYSMRVVFLLGRPQDKKIQATIEHESSLHRDIVQGNFMDSYHNLTHKGVLGFRWISEFCPQAKFVIKVDDDVFVNVFKLLLDMSNSYKADRRNIRCYVRQNGTSPIMRNSGKWKVNDWEFRNMTHFPVSYCNGFFVILTSDIIKEMYQSARKTPFFWIDDVYLFGLLPAKVGSVTFQSAPGLNLNEKHALECFSKDQPCDFLAATAVAKGNMETLWYGAIRQYKSLVEEYAKPDLLRT</sequence>
<evidence type="ECO:0000256" key="3">
    <source>
        <dbReference type="ARBA" id="ARBA00022676"/>
    </source>
</evidence>
<keyword evidence="10" id="KW-0325">Glycoprotein</keyword>
<protein>
    <recommendedName>
        <fullName evidence="11">Hexosyltransferase</fullName>
        <ecNumber evidence="11">2.4.1.-</ecNumber>
    </recommendedName>
</protein>
<evidence type="ECO:0000256" key="1">
    <source>
        <dbReference type="ARBA" id="ARBA00004323"/>
    </source>
</evidence>
<proteinExistence type="inferred from homology"/>
<evidence type="ECO:0000256" key="4">
    <source>
        <dbReference type="ARBA" id="ARBA00022679"/>
    </source>
</evidence>
<evidence type="ECO:0000256" key="5">
    <source>
        <dbReference type="ARBA" id="ARBA00022692"/>
    </source>
</evidence>
<name>A0ABD3WZI4_SINWO</name>
<keyword evidence="13" id="KW-1185">Reference proteome</keyword>
<reference evidence="12 13" key="1">
    <citation type="submission" date="2024-11" db="EMBL/GenBank/DDBJ databases">
        <title>Chromosome-level genome assembly of the freshwater bivalve Anodonta woodiana.</title>
        <authorList>
            <person name="Chen X."/>
        </authorList>
    </citation>
    <scope>NUCLEOTIDE SEQUENCE [LARGE SCALE GENOMIC DNA]</scope>
    <source>
        <strain evidence="12">MN2024</strain>
        <tissue evidence="12">Gills</tissue>
    </source>
</reference>
<keyword evidence="3 11" id="KW-0328">Glycosyltransferase</keyword>
<dbReference type="PANTHER" id="PTHR11214:SF364">
    <property type="entry name" value="HEXOSYLTRANSFERASE"/>
    <property type="match status" value="1"/>
</dbReference>
<keyword evidence="7" id="KW-1133">Transmembrane helix</keyword>
<evidence type="ECO:0000256" key="11">
    <source>
        <dbReference type="RuleBase" id="RU363063"/>
    </source>
</evidence>
<evidence type="ECO:0000313" key="13">
    <source>
        <dbReference type="Proteomes" id="UP001634394"/>
    </source>
</evidence>
<evidence type="ECO:0000313" key="12">
    <source>
        <dbReference type="EMBL" id="KAL3878786.1"/>
    </source>
</evidence>
<dbReference type="EC" id="2.4.1.-" evidence="11"/>
<comment type="caution">
    <text evidence="12">The sequence shown here is derived from an EMBL/GenBank/DDBJ whole genome shotgun (WGS) entry which is preliminary data.</text>
</comment>
<keyword evidence="6" id="KW-0735">Signal-anchor</keyword>